<evidence type="ECO:0000256" key="4">
    <source>
        <dbReference type="SAM" id="MobiDB-lite"/>
    </source>
</evidence>
<dbReference type="PROSITE" id="PS00623">
    <property type="entry name" value="GMC_OXRED_1"/>
    <property type="match status" value="1"/>
</dbReference>
<dbReference type="GO" id="GO:0050660">
    <property type="term" value="F:flavin adenine dinucleotide binding"/>
    <property type="evidence" value="ECO:0007669"/>
    <property type="project" value="InterPro"/>
</dbReference>
<dbReference type="Gene3D" id="3.50.50.60">
    <property type="entry name" value="FAD/NAD(P)-binding domain"/>
    <property type="match status" value="2"/>
</dbReference>
<feature type="region of interest" description="Disordered" evidence="4">
    <location>
        <begin position="196"/>
        <end position="216"/>
    </location>
</feature>
<keyword evidence="2" id="KW-0325">Glycoprotein</keyword>
<evidence type="ECO:0000259" key="6">
    <source>
        <dbReference type="PROSITE" id="PS00624"/>
    </source>
</evidence>
<comment type="caution">
    <text evidence="7">The sequence shown here is derived from an EMBL/GenBank/DDBJ whole genome shotgun (WGS) entry which is preliminary data.</text>
</comment>
<keyword evidence="8" id="KW-1185">Reference proteome</keyword>
<dbReference type="SUPFAM" id="SSF51905">
    <property type="entry name" value="FAD/NAD(P)-binding domain"/>
    <property type="match status" value="2"/>
</dbReference>
<evidence type="ECO:0000256" key="1">
    <source>
        <dbReference type="ARBA" id="ARBA00010790"/>
    </source>
</evidence>
<dbReference type="EMBL" id="VICG01000003">
    <property type="protein sequence ID" value="KAA8574345.1"/>
    <property type="molecule type" value="Genomic_DNA"/>
</dbReference>
<proteinExistence type="inferred from homology"/>
<dbReference type="PANTHER" id="PTHR11552">
    <property type="entry name" value="GLUCOSE-METHANOL-CHOLINE GMC OXIDOREDUCTASE"/>
    <property type="match status" value="1"/>
</dbReference>
<accession>A0A5M9K6C1</accession>
<evidence type="ECO:0000313" key="7">
    <source>
        <dbReference type="EMBL" id="KAA8574345.1"/>
    </source>
</evidence>
<evidence type="ECO:0000259" key="5">
    <source>
        <dbReference type="PROSITE" id="PS00623"/>
    </source>
</evidence>
<dbReference type="VEuPathDB" id="FungiDB:MFRU_015g01650"/>
<keyword evidence="3" id="KW-0285">Flavoprotein</keyword>
<feature type="compositionally biased region" description="Polar residues" evidence="4">
    <location>
        <begin position="204"/>
        <end position="215"/>
    </location>
</feature>
<sequence length="1290" mass="139746">MRSRGVIDQKFVRGVNGHHLVRDTSTPPASGKLGQYKKLWVDADFQHISPDRKVDLFISMAQSRPDYIIVGGGISGSVVASRLHERDPSLRILLIEAGPDASKHPNVPGAMTAQLLLHSELDWDYKTTPQRHLNGRECYAGAGKALGGGSVINACGWIRGEKSDYDGWAEVVGDPKWSYQGFLPYFRKVEHYHVPSEEHGSEGPSYTQSVTSSGRQYPLRDPVKNAWIAAGVRHIADANSGSPQGIGELVENRRDGIRQVASTIYPLKGIDVLLNTLVKRVVIEENESGEKVATGVELANGDIIRAQKEVILAAGAYRTPQVLLLSGIGAKEDLKGISQVVDLPDVGENFHDHMSVSQWWKLRHPERNLAIGSPGFRDPKFFTGLPMDWIVTQTVPRTGLKEALERDSGASEDSNLLIASDRAHTESFMVYVARSPANPTIPLDGTHVTTSVVGLLPTSRGSVKLASADPNDAPLIDPNYYATEADRYVLRTGLRKMAEALSTDAGREIVEHEVVSEGLVPLTPHSSDAEIDAHVRLHGSTVYHAAGTASMGKVVDNDLKVLGIRGLRIVDASVIPVPIAAHYQALIYALGERAADIISSAHSVQLDEKRGVAIPKENKVLSFGHFQHPVGSSWFYGRITILEHIPSKNYHKPCHPIAVTITGDRHREFSTMLSSMLPLIPLFLAGTATATYFEDITGQNLLGSHFGVIGLDAAFDYVVIGGGTAGLTLATRIAESGKFSVAVIEAGGFPETDNGNLTSIPGNAAYYVGSAPGERNPLIDWEIYTEPQPNLGNRTILYTQGKTLGGGSSRNYMLYHRSTRGSYQKWADHVGDQSYTFENLLPYFQRSINFTGPNNDIRLANSTPKYNESAFCPTGGPVKVTYPNWVNGLASWYVKALAELGLREAPDFNSGSLLGYQYVQYSLDRDTQTRSSSETSFGRQALSRTTNLNIYKSTLAKKILFDANNTATGVLVNSGGVEYTISANREVVLSAGAFRSPQLLLVSGIGNPETLAEHNISMISNRPGVGQNMWDHCLFGVSRAVDILTHSRLSTPAFAQEQALLYLTNRTGMSTSTGADILGWEKLPASLRRNFSQSTQDGLASFPSDWPEIEFLFLDGWSGLQRDFLTGAPRDGKLYGSASAALAAPFSRGNVTIASNDTADNPIVSPNYLLDPRDQEVAIAAFKRVRAIYATRAIAPVLVGGESFPGENVTTDAQILEGIRQSALAVYHTAATNAMGNASDPNAVVDSKARVIGVKNLRVVDASAFPFLPPGHPQSTVYAFAEKIADLILS</sequence>
<dbReference type="GO" id="GO:0016614">
    <property type="term" value="F:oxidoreductase activity, acting on CH-OH group of donors"/>
    <property type="evidence" value="ECO:0007669"/>
    <property type="project" value="InterPro"/>
</dbReference>
<dbReference type="Gene3D" id="3.30.560.10">
    <property type="entry name" value="Glucose Oxidase, domain 3"/>
    <property type="match status" value="2"/>
</dbReference>
<dbReference type="GO" id="GO:0044550">
    <property type="term" value="P:secondary metabolite biosynthetic process"/>
    <property type="evidence" value="ECO:0007669"/>
    <property type="project" value="TreeGrafter"/>
</dbReference>
<keyword evidence="3" id="KW-0274">FAD</keyword>
<organism evidence="7 8">
    <name type="scientific">Monilinia fructicola</name>
    <name type="common">Brown rot fungus</name>
    <name type="synonym">Ciboria fructicola</name>
    <dbReference type="NCBI Taxonomy" id="38448"/>
    <lineage>
        <taxon>Eukaryota</taxon>
        <taxon>Fungi</taxon>
        <taxon>Dikarya</taxon>
        <taxon>Ascomycota</taxon>
        <taxon>Pezizomycotina</taxon>
        <taxon>Leotiomycetes</taxon>
        <taxon>Helotiales</taxon>
        <taxon>Sclerotiniaceae</taxon>
        <taxon>Monilinia</taxon>
    </lineage>
</organism>
<dbReference type="InterPro" id="IPR007867">
    <property type="entry name" value="GMC_OxRtase_C"/>
</dbReference>
<dbReference type="InterPro" id="IPR012132">
    <property type="entry name" value="GMC_OxRdtase"/>
</dbReference>
<protein>
    <recommendedName>
        <fullName evidence="5 6">Glucose-methanol-choline oxidoreductase N-terminal domain-containing protein</fullName>
    </recommendedName>
</protein>
<dbReference type="Proteomes" id="UP000322873">
    <property type="component" value="Unassembled WGS sequence"/>
</dbReference>
<feature type="domain" description="Glucose-methanol-choline oxidoreductase N-terminal" evidence="5">
    <location>
        <begin position="143"/>
        <end position="166"/>
    </location>
</feature>
<evidence type="ECO:0000313" key="8">
    <source>
        <dbReference type="Proteomes" id="UP000322873"/>
    </source>
</evidence>
<dbReference type="VEuPathDB" id="FungiDB:MFRU_015g01660"/>
<reference evidence="7 8" key="1">
    <citation type="submission" date="2019-06" db="EMBL/GenBank/DDBJ databases">
        <title>Genome Sequence of the Brown Rot Fungal Pathogen Monilinia fructicola.</title>
        <authorList>
            <person name="De Miccolis Angelini R.M."/>
            <person name="Landi L."/>
            <person name="Abate D."/>
            <person name="Pollastro S."/>
            <person name="Romanazzi G."/>
            <person name="Faretra F."/>
        </authorList>
    </citation>
    <scope>NUCLEOTIDE SEQUENCE [LARGE SCALE GENOMIC DNA]</scope>
    <source>
        <strain evidence="7 8">Mfrc123</strain>
    </source>
</reference>
<dbReference type="Pfam" id="PF05199">
    <property type="entry name" value="GMC_oxred_C"/>
    <property type="match status" value="2"/>
</dbReference>
<comment type="similarity">
    <text evidence="1 3">Belongs to the GMC oxidoreductase family.</text>
</comment>
<dbReference type="SUPFAM" id="SSF54373">
    <property type="entry name" value="FAD-linked reductases, C-terminal domain"/>
    <property type="match status" value="2"/>
</dbReference>
<evidence type="ECO:0000256" key="3">
    <source>
        <dbReference type="RuleBase" id="RU003968"/>
    </source>
</evidence>
<dbReference type="Pfam" id="PF00732">
    <property type="entry name" value="GMC_oxred_N"/>
    <property type="match status" value="2"/>
</dbReference>
<dbReference type="InterPro" id="IPR036188">
    <property type="entry name" value="FAD/NAD-bd_sf"/>
</dbReference>
<feature type="domain" description="Glucose-methanol-choline oxidoreductase N-terminal" evidence="6">
    <location>
        <begin position="315"/>
        <end position="329"/>
    </location>
</feature>
<dbReference type="PANTHER" id="PTHR11552:SF138">
    <property type="entry name" value="DEHYDROGENASE PKFF-RELATED"/>
    <property type="match status" value="1"/>
</dbReference>
<name>A0A5M9K6C1_MONFR</name>
<dbReference type="InterPro" id="IPR000172">
    <property type="entry name" value="GMC_OxRdtase_N"/>
</dbReference>
<feature type="domain" description="Glucose-methanol-choline oxidoreductase N-terminal" evidence="6">
    <location>
        <begin position="992"/>
        <end position="1006"/>
    </location>
</feature>
<gene>
    <name evidence="7" type="ORF">EYC84_005830</name>
</gene>
<evidence type="ECO:0000256" key="2">
    <source>
        <dbReference type="ARBA" id="ARBA00023180"/>
    </source>
</evidence>
<dbReference type="PROSITE" id="PS00624">
    <property type="entry name" value="GMC_OXRED_2"/>
    <property type="match status" value="2"/>
</dbReference>